<feature type="domain" description="CdaR GGDEF-like" evidence="3">
    <location>
        <begin position="185"/>
        <end position="299"/>
    </location>
</feature>
<reference evidence="4 5" key="1">
    <citation type="submission" date="2024-04" db="EMBL/GenBank/DDBJ databases">
        <title>Human intestinal bacterial collection.</title>
        <authorList>
            <person name="Pauvert C."/>
            <person name="Hitch T.C.A."/>
            <person name="Clavel T."/>
        </authorList>
    </citation>
    <scope>NUCLEOTIDE SEQUENCE [LARGE SCALE GENOMIC DNA]</scope>
    <source>
        <strain evidence="4 5">CLA-AA-H197</strain>
    </source>
</reference>
<dbReference type="InterPro" id="IPR025736">
    <property type="entry name" value="PucR_C-HTH_dom"/>
</dbReference>
<dbReference type="InterPro" id="IPR042070">
    <property type="entry name" value="PucR_C-HTH_sf"/>
</dbReference>
<proteinExistence type="inferred from homology"/>
<evidence type="ECO:0000259" key="3">
    <source>
        <dbReference type="Pfam" id="PF17853"/>
    </source>
</evidence>
<keyword evidence="5" id="KW-1185">Reference proteome</keyword>
<protein>
    <submittedName>
        <fullName evidence="4">Helix-turn-helix domain-containing protein</fullName>
    </submittedName>
</protein>
<accession>A0ABV1IGK4</accession>
<comment type="similarity">
    <text evidence="1">Belongs to the CdaR family.</text>
</comment>
<dbReference type="PANTHER" id="PTHR33744:SF7">
    <property type="entry name" value="PUCR FAMILY TRANSCRIPTIONAL REGULATOR"/>
    <property type="match status" value="1"/>
</dbReference>
<feature type="domain" description="PucR C-terminal helix-turn-helix" evidence="2">
    <location>
        <begin position="355"/>
        <end position="413"/>
    </location>
</feature>
<dbReference type="InterPro" id="IPR051448">
    <property type="entry name" value="CdaR-like_regulators"/>
</dbReference>
<dbReference type="Proteomes" id="UP001478817">
    <property type="component" value="Unassembled WGS sequence"/>
</dbReference>
<evidence type="ECO:0000313" key="4">
    <source>
        <dbReference type="EMBL" id="MEQ2638039.1"/>
    </source>
</evidence>
<dbReference type="Gene3D" id="1.10.10.2840">
    <property type="entry name" value="PucR C-terminal helix-turn-helix domain"/>
    <property type="match status" value="1"/>
</dbReference>
<dbReference type="InterPro" id="IPR041522">
    <property type="entry name" value="CdaR_GGDEF"/>
</dbReference>
<dbReference type="RefSeq" id="WP_349182642.1">
    <property type="nucleotide sequence ID" value="NZ_JBBNGS010000011.1"/>
</dbReference>
<evidence type="ECO:0000256" key="1">
    <source>
        <dbReference type="ARBA" id="ARBA00006754"/>
    </source>
</evidence>
<comment type="caution">
    <text evidence="4">The sequence shown here is derived from an EMBL/GenBank/DDBJ whole genome shotgun (WGS) entry which is preliminary data.</text>
</comment>
<organism evidence="4 5">
    <name type="scientific">Paratractidigestivibacter faecalis</name>
    <dbReference type="NCBI Taxonomy" id="2292441"/>
    <lineage>
        <taxon>Bacteria</taxon>
        <taxon>Bacillati</taxon>
        <taxon>Actinomycetota</taxon>
        <taxon>Coriobacteriia</taxon>
        <taxon>Coriobacteriales</taxon>
        <taxon>Atopobiaceae</taxon>
        <taxon>Paratractidigestivibacter</taxon>
    </lineage>
</organism>
<gene>
    <name evidence="4" type="ORF">AAAT05_06770</name>
</gene>
<dbReference type="Pfam" id="PF13556">
    <property type="entry name" value="HTH_30"/>
    <property type="match status" value="1"/>
</dbReference>
<sequence>MNTTGTDVRESNERLLKALFSNRGLTHLVEVGAAELGNPVLVVDPTYHYAARAGIELDDADDSAFARFVRSESADEVIADEGIRYIKETGVDEELARAHGAVLRHNPVYDLDTLTQDVVAEGICLGRVMTLAKNHPFGEADRAVFDRLVALVAQELQKGGFLSSKDSQAGPYFLARLLDDEQPNPMHTARRMKLVGFSPLSTLFVVTLRRREGDMDGSCAQRVRAHLSGLLAHSLSTIYDNELVCLLSRADEPVLPARDEEALARAAASNGLLVGISNAFSEVTDVRPHLEQARSAIRYGSTYTKILDDTGVYRYCEYTYMEMLDICNDHVNLMNYCHPAIWALWEYDQAHGTELVETLFAYMQNGCNTARTSSLLSLHKNTLLYRLGRIREVTGNDLASGEDLFLFHLSIRVLLYLGIFETRTKPRSSADLHLPAE</sequence>
<evidence type="ECO:0000313" key="5">
    <source>
        <dbReference type="Proteomes" id="UP001478817"/>
    </source>
</evidence>
<evidence type="ECO:0000259" key="2">
    <source>
        <dbReference type="Pfam" id="PF13556"/>
    </source>
</evidence>
<dbReference type="PANTHER" id="PTHR33744">
    <property type="entry name" value="CARBOHYDRATE DIACID REGULATOR"/>
    <property type="match status" value="1"/>
</dbReference>
<dbReference type="Pfam" id="PF17853">
    <property type="entry name" value="GGDEF_2"/>
    <property type="match status" value="1"/>
</dbReference>
<dbReference type="EMBL" id="JBBNGS010000011">
    <property type="protein sequence ID" value="MEQ2638039.1"/>
    <property type="molecule type" value="Genomic_DNA"/>
</dbReference>
<name>A0ABV1IGK4_9ACTN</name>